<dbReference type="GO" id="GO:1902600">
    <property type="term" value="P:proton transmembrane transport"/>
    <property type="evidence" value="ECO:0007669"/>
    <property type="project" value="TreeGrafter"/>
</dbReference>
<feature type="compositionally biased region" description="Low complexity" evidence="1">
    <location>
        <begin position="31"/>
        <end position="44"/>
    </location>
</feature>
<name>A0AAD5SI17_9FUNG</name>
<dbReference type="PANTHER" id="PTHR28062:SF1">
    <property type="entry name" value="TRANSMEMBRANE PROTEIN"/>
    <property type="match status" value="1"/>
</dbReference>
<evidence type="ECO:0000313" key="2">
    <source>
        <dbReference type="EMBL" id="KAJ3055904.1"/>
    </source>
</evidence>
<keyword evidence="3" id="KW-1185">Reference proteome</keyword>
<dbReference type="GO" id="GO:0005743">
    <property type="term" value="C:mitochondrial inner membrane"/>
    <property type="evidence" value="ECO:0007669"/>
    <property type="project" value="TreeGrafter"/>
</dbReference>
<reference evidence="2" key="1">
    <citation type="submission" date="2020-05" db="EMBL/GenBank/DDBJ databases">
        <title>Phylogenomic resolution of chytrid fungi.</title>
        <authorList>
            <person name="Stajich J.E."/>
            <person name="Amses K."/>
            <person name="Simmons R."/>
            <person name="Seto K."/>
            <person name="Myers J."/>
            <person name="Bonds A."/>
            <person name="Quandt C.A."/>
            <person name="Barry K."/>
            <person name="Liu P."/>
            <person name="Grigoriev I."/>
            <person name="Longcore J.E."/>
            <person name="James T.Y."/>
        </authorList>
    </citation>
    <scope>NUCLEOTIDE SEQUENCE</scope>
    <source>
        <strain evidence="2">JEL0318</strain>
    </source>
</reference>
<sequence length="336" mass="39546">MLRWQRSILHQLPPNTSTLYHPPLLKLFRRTTSTTPTQPPTSQTYSHPPRFTRNFPINQTPESSTHLVIYVLPTLHNRFVFHPRVLRPRSPFERALLFAVIVFRKWRYNISDFFAYGWQGFGAWAYGRAGNGGGDFFKKLWWAGNRVSTRRAADEYFFKMIPRISETVEFVYPPSINIRHAKEQLTDWLAFAPNQKSKLFLWSISFPTILYLAKFLFSPANALFSYTTFRVTAHWRANSGSKLLQSLVDHKRIIWTPSEEFEKMIVDASEKVTREMEVEVEKRGGGGNGQVWRWRPDGDVHDEVVEALEKELRTMELGRTYRRARMQYFIYDGKER</sequence>
<dbReference type="Pfam" id="PF10173">
    <property type="entry name" value="Mit_KHE1"/>
    <property type="match status" value="1"/>
</dbReference>
<organism evidence="2 3">
    <name type="scientific">Rhizophlyctis rosea</name>
    <dbReference type="NCBI Taxonomy" id="64517"/>
    <lineage>
        <taxon>Eukaryota</taxon>
        <taxon>Fungi</taxon>
        <taxon>Fungi incertae sedis</taxon>
        <taxon>Chytridiomycota</taxon>
        <taxon>Chytridiomycota incertae sedis</taxon>
        <taxon>Chytridiomycetes</taxon>
        <taxon>Rhizophlyctidales</taxon>
        <taxon>Rhizophlyctidaceae</taxon>
        <taxon>Rhizophlyctis</taxon>
    </lineage>
</organism>
<dbReference type="EMBL" id="JADGJD010000054">
    <property type="protein sequence ID" value="KAJ3055904.1"/>
    <property type="molecule type" value="Genomic_DNA"/>
</dbReference>
<evidence type="ECO:0000256" key="1">
    <source>
        <dbReference type="SAM" id="MobiDB-lite"/>
    </source>
</evidence>
<dbReference type="InterPro" id="IPR018786">
    <property type="entry name" value="Mit_KHE1"/>
</dbReference>
<gene>
    <name evidence="2" type="ORF">HK097_008803</name>
</gene>
<proteinExistence type="predicted"/>
<dbReference type="Proteomes" id="UP001212841">
    <property type="component" value="Unassembled WGS sequence"/>
</dbReference>
<dbReference type="AlphaFoldDB" id="A0AAD5SI17"/>
<dbReference type="GO" id="GO:0006813">
    <property type="term" value="P:potassium ion transport"/>
    <property type="evidence" value="ECO:0007669"/>
    <property type="project" value="TreeGrafter"/>
</dbReference>
<comment type="caution">
    <text evidence="2">The sequence shown here is derived from an EMBL/GenBank/DDBJ whole genome shotgun (WGS) entry which is preliminary data.</text>
</comment>
<feature type="region of interest" description="Disordered" evidence="1">
    <location>
        <begin position="31"/>
        <end position="50"/>
    </location>
</feature>
<evidence type="ECO:0000313" key="3">
    <source>
        <dbReference type="Proteomes" id="UP001212841"/>
    </source>
</evidence>
<accession>A0AAD5SI17</accession>
<dbReference type="PANTHER" id="PTHR28062">
    <property type="entry name" value="K+-H+ EXCHANGE-LIKE PROTEIN"/>
    <property type="match status" value="1"/>
</dbReference>
<protein>
    <submittedName>
        <fullName evidence="2">Uncharacterized protein</fullName>
    </submittedName>
</protein>